<dbReference type="Proteomes" id="UP001186974">
    <property type="component" value="Unassembled WGS sequence"/>
</dbReference>
<reference evidence="1" key="1">
    <citation type="submission" date="2024-09" db="EMBL/GenBank/DDBJ databases">
        <title>Black Yeasts Isolated from many extreme environments.</title>
        <authorList>
            <person name="Coleine C."/>
            <person name="Stajich J.E."/>
            <person name="Selbmann L."/>
        </authorList>
    </citation>
    <scope>NUCLEOTIDE SEQUENCE</scope>
    <source>
        <strain evidence="1">CCFEE 5737</strain>
    </source>
</reference>
<proteinExistence type="predicted"/>
<organism evidence="1 2">
    <name type="scientific">Coniosporium uncinatum</name>
    <dbReference type="NCBI Taxonomy" id="93489"/>
    <lineage>
        <taxon>Eukaryota</taxon>
        <taxon>Fungi</taxon>
        <taxon>Dikarya</taxon>
        <taxon>Ascomycota</taxon>
        <taxon>Pezizomycotina</taxon>
        <taxon>Dothideomycetes</taxon>
        <taxon>Dothideomycetes incertae sedis</taxon>
        <taxon>Coniosporium</taxon>
    </lineage>
</organism>
<name>A0ACC3D6V7_9PEZI</name>
<sequence length="71" mass="7623">IALLILMITLRGPCRRLNLIFSSTGSVSVSDRLLNVTGPFSGLMSYLSVMSARRILVCCAAEKRPGQASLP</sequence>
<feature type="non-terminal residue" evidence="1">
    <location>
        <position position="1"/>
    </location>
</feature>
<keyword evidence="2" id="KW-1185">Reference proteome</keyword>
<evidence type="ECO:0000313" key="2">
    <source>
        <dbReference type="Proteomes" id="UP001186974"/>
    </source>
</evidence>
<evidence type="ECO:0000313" key="1">
    <source>
        <dbReference type="EMBL" id="KAK3062631.1"/>
    </source>
</evidence>
<dbReference type="EMBL" id="JAWDJW010007196">
    <property type="protein sequence ID" value="KAK3062631.1"/>
    <property type="molecule type" value="Genomic_DNA"/>
</dbReference>
<accession>A0ACC3D6V7</accession>
<gene>
    <name evidence="1" type="ORF">LTS18_003665</name>
</gene>
<comment type="caution">
    <text evidence="1">The sequence shown here is derived from an EMBL/GenBank/DDBJ whole genome shotgun (WGS) entry which is preliminary data.</text>
</comment>
<protein>
    <submittedName>
        <fullName evidence="1">Uncharacterized protein</fullName>
    </submittedName>
</protein>